<dbReference type="GO" id="GO:0031419">
    <property type="term" value="F:cobalamin binding"/>
    <property type="evidence" value="ECO:0007669"/>
    <property type="project" value="InterPro"/>
</dbReference>
<dbReference type="SFLD" id="SFLDS00029">
    <property type="entry name" value="Radical_SAM"/>
    <property type="match status" value="1"/>
</dbReference>
<dbReference type="SMART" id="SM00729">
    <property type="entry name" value="Elp3"/>
    <property type="match status" value="1"/>
</dbReference>
<proteinExistence type="predicted"/>
<dbReference type="InterPro" id="IPR058240">
    <property type="entry name" value="rSAM_sf"/>
</dbReference>
<dbReference type="PANTHER" id="PTHR43409">
    <property type="entry name" value="ANAEROBIC MAGNESIUM-PROTOPORPHYRIN IX MONOMETHYL ESTER CYCLASE-RELATED"/>
    <property type="match status" value="1"/>
</dbReference>
<dbReference type="Gene3D" id="3.40.50.280">
    <property type="entry name" value="Cobalamin-binding domain"/>
    <property type="match status" value="1"/>
</dbReference>
<dbReference type="SFLD" id="SFLDG01082">
    <property type="entry name" value="B12-binding_domain_containing"/>
    <property type="match status" value="1"/>
</dbReference>
<reference evidence="8 9" key="1">
    <citation type="submission" date="2019-03" db="EMBL/GenBank/DDBJ databases">
        <title>Subsurface microbial communities from deep shales in Ohio and West Virginia, USA.</title>
        <authorList>
            <person name="Wrighton K."/>
        </authorList>
    </citation>
    <scope>NUCLEOTIDE SEQUENCE [LARGE SCALE GENOMIC DNA]</scope>
    <source>
        <strain evidence="8 9">MSL 6dP</strain>
    </source>
</reference>
<dbReference type="SUPFAM" id="SSF52242">
    <property type="entry name" value="Cobalamin (vitamin B12)-binding domain"/>
    <property type="match status" value="1"/>
</dbReference>
<dbReference type="Pfam" id="PF13311">
    <property type="entry name" value="DUF4080"/>
    <property type="match status" value="1"/>
</dbReference>
<evidence type="ECO:0000313" key="8">
    <source>
        <dbReference type="EMBL" id="TDX59304.1"/>
    </source>
</evidence>
<dbReference type="PROSITE" id="PS51918">
    <property type="entry name" value="RADICAL_SAM"/>
    <property type="match status" value="1"/>
</dbReference>
<dbReference type="GO" id="GO:0046872">
    <property type="term" value="F:metal ion binding"/>
    <property type="evidence" value="ECO:0007669"/>
    <property type="project" value="UniProtKB-KW"/>
</dbReference>
<dbReference type="EMBL" id="SOEG01000001">
    <property type="protein sequence ID" value="TDX59304.1"/>
    <property type="molecule type" value="Genomic_DNA"/>
</dbReference>
<feature type="domain" description="B12-binding" evidence="6">
    <location>
        <begin position="1"/>
        <end position="133"/>
    </location>
</feature>
<evidence type="ECO:0000313" key="9">
    <source>
        <dbReference type="Proteomes" id="UP000295832"/>
    </source>
</evidence>
<accession>A0A4R8HLQ6</accession>
<dbReference type="PROSITE" id="PS51332">
    <property type="entry name" value="B12_BINDING"/>
    <property type="match status" value="1"/>
</dbReference>
<dbReference type="InterPro" id="IPR025288">
    <property type="entry name" value="DUF4080"/>
</dbReference>
<dbReference type="InterPro" id="IPR034466">
    <property type="entry name" value="Methyltransferase_Class_B"/>
</dbReference>
<dbReference type="Gene3D" id="3.80.30.20">
    <property type="entry name" value="tm_1862 like domain"/>
    <property type="match status" value="1"/>
</dbReference>
<keyword evidence="4" id="KW-0408">Iron</keyword>
<dbReference type="CDD" id="cd02068">
    <property type="entry name" value="radical_SAM_B12_BD"/>
    <property type="match status" value="1"/>
</dbReference>
<sequence>MDILLTTLNSKYIHSSLALRYIRGYCEDQFNINLLEYTINQHGDDIVAEIYRQQADIIGFSCYIWNIEKTLEVIKLLKKVQPEVKVILGGPEVSYDPVQVMKENKEIDYIVYGEGEITFKELLIELEDKEDFEGIEGLVYRKEGSIIKNKSRAVIEDLDIIPSPYSDLEGLDNKIIYFESNRGCPYNCQYCLSSTLSAVRYFSLDRVKEDLLKLIKAKVRQVKFVDRTFNCNQNRALEIFKFLLENKAEDHEMNFHFEITADLLTDEVIEFLADVPKGYFQFEIGVQSTNKDTLEVIDRRVSFERLSKVVKSLSQPENIHLHLDLIAGLPKEDYQSFKQSFNDVYNLNPGRLQLGFLKLLKGSGLRNKAVEYEFVWMDNPPYEVLASKELSYKEILKLKMIEEVLESYGNSHNFENSLEFIISNFYDTPFDFYEDLASFWEEKGYYRYAHKFQNLYKYLQEFYREYCKDSLDIFGEILKFDFLLNKRKIDLPKFLSKYEIDDYKSKFKSFINNDNNIRKYLPNLSKYSSRRIQRKVQVEGFAYDIVEVIKDMDKYHKKKLTNILFDYYDKEGLFDKAKFTKIKL</sequence>
<feature type="domain" description="Radical SAM core" evidence="7">
    <location>
        <begin position="170"/>
        <end position="402"/>
    </location>
</feature>
<evidence type="ECO:0000256" key="1">
    <source>
        <dbReference type="ARBA" id="ARBA00001966"/>
    </source>
</evidence>
<dbReference type="CDD" id="cd01335">
    <property type="entry name" value="Radical_SAM"/>
    <property type="match status" value="1"/>
</dbReference>
<dbReference type="InterPro" id="IPR051198">
    <property type="entry name" value="BchE-like"/>
</dbReference>
<dbReference type="RefSeq" id="WP_134114350.1">
    <property type="nucleotide sequence ID" value="NZ_SOEG01000001.1"/>
</dbReference>
<dbReference type="InterPro" id="IPR023404">
    <property type="entry name" value="rSAM_horseshoe"/>
</dbReference>
<dbReference type="Pfam" id="PF04055">
    <property type="entry name" value="Radical_SAM"/>
    <property type="match status" value="1"/>
</dbReference>
<dbReference type="InterPro" id="IPR006638">
    <property type="entry name" value="Elp3/MiaA/NifB-like_rSAM"/>
</dbReference>
<evidence type="ECO:0000259" key="6">
    <source>
        <dbReference type="PROSITE" id="PS51332"/>
    </source>
</evidence>
<dbReference type="Pfam" id="PF02310">
    <property type="entry name" value="B12-binding"/>
    <property type="match status" value="1"/>
</dbReference>
<comment type="cofactor">
    <cofactor evidence="1">
        <name>[4Fe-4S] cluster</name>
        <dbReference type="ChEBI" id="CHEBI:49883"/>
    </cofactor>
</comment>
<evidence type="ECO:0000259" key="7">
    <source>
        <dbReference type="PROSITE" id="PS51918"/>
    </source>
</evidence>
<evidence type="ECO:0000256" key="2">
    <source>
        <dbReference type="ARBA" id="ARBA00022691"/>
    </source>
</evidence>
<keyword evidence="9" id="KW-1185">Reference proteome</keyword>
<protein>
    <submittedName>
        <fullName evidence="8">Radical SAM superfamily enzyme YgiQ (UPF0313 family)</fullName>
    </submittedName>
</protein>
<evidence type="ECO:0000256" key="3">
    <source>
        <dbReference type="ARBA" id="ARBA00022723"/>
    </source>
</evidence>
<dbReference type="SUPFAM" id="SSF102114">
    <property type="entry name" value="Radical SAM enzymes"/>
    <property type="match status" value="1"/>
</dbReference>
<dbReference type="SFLD" id="SFLDG01123">
    <property type="entry name" value="methyltransferase_(Class_B)"/>
    <property type="match status" value="1"/>
</dbReference>
<dbReference type="GO" id="GO:0003824">
    <property type="term" value="F:catalytic activity"/>
    <property type="evidence" value="ECO:0007669"/>
    <property type="project" value="InterPro"/>
</dbReference>
<dbReference type="InterPro" id="IPR036724">
    <property type="entry name" value="Cobalamin-bd_sf"/>
</dbReference>
<dbReference type="InterPro" id="IPR006158">
    <property type="entry name" value="Cobalamin-bd"/>
</dbReference>
<evidence type="ECO:0000256" key="5">
    <source>
        <dbReference type="ARBA" id="ARBA00023014"/>
    </source>
</evidence>
<dbReference type="GO" id="GO:0051539">
    <property type="term" value="F:4 iron, 4 sulfur cluster binding"/>
    <property type="evidence" value="ECO:0007669"/>
    <property type="project" value="UniProtKB-KW"/>
</dbReference>
<evidence type="ECO:0000256" key="4">
    <source>
        <dbReference type="ARBA" id="ARBA00023004"/>
    </source>
</evidence>
<comment type="caution">
    <text evidence="8">The sequence shown here is derived from an EMBL/GenBank/DDBJ whole genome shotgun (WGS) entry which is preliminary data.</text>
</comment>
<dbReference type="STRING" id="926561.GCA_000379025_00855"/>
<dbReference type="Proteomes" id="UP000295832">
    <property type="component" value="Unassembled WGS sequence"/>
</dbReference>
<keyword evidence="2" id="KW-0949">S-adenosyl-L-methionine</keyword>
<name>A0A4R8HLQ6_9FIRM</name>
<dbReference type="InterPro" id="IPR007197">
    <property type="entry name" value="rSAM"/>
</dbReference>
<keyword evidence="3" id="KW-0479">Metal-binding</keyword>
<keyword evidence="5" id="KW-0411">Iron-sulfur</keyword>
<dbReference type="GO" id="GO:0005829">
    <property type="term" value="C:cytosol"/>
    <property type="evidence" value="ECO:0007669"/>
    <property type="project" value="TreeGrafter"/>
</dbReference>
<organism evidence="8 9">
    <name type="scientific">Orenia marismortui</name>
    <dbReference type="NCBI Taxonomy" id="46469"/>
    <lineage>
        <taxon>Bacteria</taxon>
        <taxon>Bacillati</taxon>
        <taxon>Bacillota</taxon>
        <taxon>Clostridia</taxon>
        <taxon>Halanaerobiales</taxon>
        <taxon>Halobacteroidaceae</taxon>
        <taxon>Orenia</taxon>
    </lineage>
</organism>
<dbReference type="AlphaFoldDB" id="A0A4R8HLQ6"/>
<dbReference type="PANTHER" id="PTHR43409:SF16">
    <property type="entry name" value="SLR0320 PROTEIN"/>
    <property type="match status" value="1"/>
</dbReference>
<gene>
    <name evidence="8" type="ORF">C7959_101191</name>
</gene>